<dbReference type="RefSeq" id="WP_270157474.1">
    <property type="nucleotide sequence ID" value="NZ_JAPNNL010000113.1"/>
</dbReference>
<name>A0ABT4SH91_9ACTN</name>
<keyword evidence="5" id="KW-1185">Reference proteome</keyword>
<proteinExistence type="predicted"/>
<evidence type="ECO:0000313" key="4">
    <source>
        <dbReference type="EMBL" id="MDA0636582.1"/>
    </source>
</evidence>
<feature type="compositionally biased region" description="Polar residues" evidence="1">
    <location>
        <begin position="44"/>
        <end position="54"/>
    </location>
</feature>
<gene>
    <name evidence="4" type="ORF">OUY22_24475</name>
</gene>
<feature type="domain" description="Peptidase C51" evidence="3">
    <location>
        <begin position="147"/>
        <end position="231"/>
    </location>
</feature>
<organism evidence="4 5">
    <name type="scientific">Nonomuraea corallina</name>
    <dbReference type="NCBI Taxonomy" id="2989783"/>
    <lineage>
        <taxon>Bacteria</taxon>
        <taxon>Bacillati</taxon>
        <taxon>Actinomycetota</taxon>
        <taxon>Actinomycetes</taxon>
        <taxon>Streptosporangiales</taxon>
        <taxon>Streptosporangiaceae</taxon>
        <taxon>Nonomuraea</taxon>
    </lineage>
</organism>
<feature type="chain" id="PRO_5047412275" evidence="2">
    <location>
        <begin position="37"/>
        <end position="257"/>
    </location>
</feature>
<accession>A0ABT4SH91</accession>
<evidence type="ECO:0000256" key="2">
    <source>
        <dbReference type="SAM" id="SignalP"/>
    </source>
</evidence>
<sequence length="257" mass="27231">MVRHRLPRVPKSKHILTVAATALVACAVGSPLPAHADPGPDQNVRLTAQTGPGHTSTSQAGTGQTSTGQTSTGQTSTGLNASSQARPTKTDQINVTAAQVLALARSQIGVRENSRGGGTKFQEWYAGSQRALETIARDGGNRAGYLNAPWCAMFVSWVGEQIGARPQIGWDAYTVTHARWFTANKRWGTEARPGAVVFFAWNGSKSIGSIQHVGFVVKDNGNGTISTIEGNTGNGVVEERIRPKSQVVGYGYPEYAT</sequence>
<dbReference type="PROSITE" id="PS51257">
    <property type="entry name" value="PROKAR_LIPOPROTEIN"/>
    <property type="match status" value="1"/>
</dbReference>
<dbReference type="EMBL" id="JAPNNL010000113">
    <property type="protein sequence ID" value="MDA0636582.1"/>
    <property type="molecule type" value="Genomic_DNA"/>
</dbReference>
<dbReference type="Proteomes" id="UP001144036">
    <property type="component" value="Unassembled WGS sequence"/>
</dbReference>
<feature type="region of interest" description="Disordered" evidence="1">
    <location>
        <begin position="34"/>
        <end position="91"/>
    </location>
</feature>
<feature type="compositionally biased region" description="Low complexity" evidence="1">
    <location>
        <begin position="55"/>
        <end position="78"/>
    </location>
</feature>
<feature type="compositionally biased region" description="Polar residues" evidence="1">
    <location>
        <begin position="79"/>
        <end position="91"/>
    </location>
</feature>
<reference evidence="4" key="1">
    <citation type="submission" date="2022-11" db="EMBL/GenBank/DDBJ databases">
        <title>Nonomuraea corallina sp. nov., a new species of the genus Nonomuraea isolated from sea side sediment in Thai sea.</title>
        <authorList>
            <person name="Ngamcharungchit C."/>
            <person name="Matsumoto A."/>
            <person name="Suriyachadkun C."/>
            <person name="Panbangred W."/>
            <person name="Inahashi Y."/>
            <person name="Intra B."/>
        </authorList>
    </citation>
    <scope>NUCLEOTIDE SEQUENCE</scope>
    <source>
        <strain evidence="4">MCN248</strain>
    </source>
</reference>
<comment type="caution">
    <text evidence="4">The sequence shown here is derived from an EMBL/GenBank/DDBJ whole genome shotgun (WGS) entry which is preliminary data.</text>
</comment>
<keyword evidence="2" id="KW-0732">Signal</keyword>
<dbReference type="Gene3D" id="3.90.1720.10">
    <property type="entry name" value="endopeptidase domain like (from Nostoc punctiforme)"/>
    <property type="match status" value="1"/>
</dbReference>
<dbReference type="InterPro" id="IPR007921">
    <property type="entry name" value="CHAP_dom"/>
</dbReference>
<evidence type="ECO:0000313" key="5">
    <source>
        <dbReference type="Proteomes" id="UP001144036"/>
    </source>
</evidence>
<dbReference type="Pfam" id="PF05257">
    <property type="entry name" value="CHAP"/>
    <property type="match status" value="1"/>
</dbReference>
<evidence type="ECO:0000259" key="3">
    <source>
        <dbReference type="Pfam" id="PF05257"/>
    </source>
</evidence>
<feature type="signal peptide" evidence="2">
    <location>
        <begin position="1"/>
        <end position="36"/>
    </location>
</feature>
<protein>
    <submittedName>
        <fullName evidence="4">CHAP domain-containing protein</fullName>
    </submittedName>
</protein>
<evidence type="ECO:0000256" key="1">
    <source>
        <dbReference type="SAM" id="MobiDB-lite"/>
    </source>
</evidence>